<evidence type="ECO:0000313" key="1">
    <source>
        <dbReference type="EMBL" id="KNZ49266.1"/>
    </source>
</evidence>
<dbReference type="Proteomes" id="UP000037035">
    <property type="component" value="Unassembled WGS sequence"/>
</dbReference>
<accession>A0A0L6UL49</accession>
<sequence length="334" mass="37997">MKKKKKNQTKPCQKTLTMIIVTSVCRQKKLSQDMLETLTSTPTRTLETFPRAYAPHPQQVLNDISQQNNFILATINQQMILPSTTPPFAINHTILWKEWMLQPILTLVTLDRNLSNPLDQNLYTLFGHQSTTIIYITHSLNNPVQLTHYTQTTHTTYPTTVTYNSQPIHSITWACKHACRLIKSILLDFTYLANLEFFFLLICNQFLTGLCSMAFPGHPKSLILPKIPQCHACRQDKIPHSCLYNSVHFFIIPSSPDFSHSLIVILPYNTTFLLDAPSQTLLQSSYYKNTLCNYFLKSLVQASNAVTCLPTPHPGGDGWAKPWQTPKPSGFSRT</sequence>
<organism evidence="1 2">
    <name type="scientific">Puccinia sorghi</name>
    <dbReference type="NCBI Taxonomy" id="27349"/>
    <lineage>
        <taxon>Eukaryota</taxon>
        <taxon>Fungi</taxon>
        <taxon>Dikarya</taxon>
        <taxon>Basidiomycota</taxon>
        <taxon>Pucciniomycotina</taxon>
        <taxon>Pucciniomycetes</taxon>
        <taxon>Pucciniales</taxon>
        <taxon>Pucciniaceae</taxon>
        <taxon>Puccinia</taxon>
    </lineage>
</organism>
<evidence type="ECO:0000313" key="2">
    <source>
        <dbReference type="Proteomes" id="UP000037035"/>
    </source>
</evidence>
<comment type="caution">
    <text evidence="1">The sequence shown here is derived from an EMBL/GenBank/DDBJ whole genome shotgun (WGS) entry which is preliminary data.</text>
</comment>
<name>A0A0L6UL49_9BASI</name>
<keyword evidence="2" id="KW-1185">Reference proteome</keyword>
<reference evidence="1 2" key="1">
    <citation type="submission" date="2015-08" db="EMBL/GenBank/DDBJ databases">
        <title>Next Generation Sequencing and Analysis of the Genome of Puccinia sorghi L Schw, the Causal Agent of Maize Common Rust.</title>
        <authorList>
            <person name="Rochi L."/>
            <person name="Burguener G."/>
            <person name="Darino M."/>
            <person name="Turjanski A."/>
            <person name="Kreff E."/>
            <person name="Dieguez M.J."/>
            <person name="Sacco F."/>
        </authorList>
    </citation>
    <scope>NUCLEOTIDE SEQUENCE [LARGE SCALE GENOMIC DNA]</scope>
    <source>
        <strain evidence="1 2">RO10H11247</strain>
    </source>
</reference>
<proteinExistence type="predicted"/>
<protein>
    <submittedName>
        <fullName evidence="1">Uncharacterized protein</fullName>
    </submittedName>
</protein>
<gene>
    <name evidence="1" type="ORF">VP01_510g3</name>
</gene>
<dbReference type="VEuPathDB" id="FungiDB:VP01_510g3"/>
<dbReference type="AlphaFoldDB" id="A0A0L6UL49"/>
<dbReference type="EMBL" id="LAVV01010287">
    <property type="protein sequence ID" value="KNZ49266.1"/>
    <property type="molecule type" value="Genomic_DNA"/>
</dbReference>